<dbReference type="SUPFAM" id="SSF55920">
    <property type="entry name" value="Creatinase/aminopeptidase"/>
    <property type="match status" value="1"/>
</dbReference>
<keyword evidence="4" id="KW-0378">Hydrolase</keyword>
<keyword evidence="5" id="KW-0464">Manganese</keyword>
<accession>A0A194S6B4</accession>
<keyword evidence="11" id="KW-1185">Reference proteome</keyword>
<dbReference type="RefSeq" id="XP_018272322.1">
    <property type="nucleotide sequence ID" value="XM_018416275.1"/>
</dbReference>
<protein>
    <recommendedName>
        <fullName evidence="9">Peptidase M24 domain-containing protein</fullName>
    </recommendedName>
</protein>
<dbReference type="Proteomes" id="UP000053890">
    <property type="component" value="Unassembled WGS sequence"/>
</dbReference>
<dbReference type="InterPro" id="IPR036005">
    <property type="entry name" value="Creatinase/aminopeptidase-like"/>
</dbReference>
<dbReference type="GO" id="GO:0046872">
    <property type="term" value="F:metal ion binding"/>
    <property type="evidence" value="ECO:0007669"/>
    <property type="project" value="UniProtKB-KW"/>
</dbReference>
<dbReference type="PANTHER" id="PTHR46112">
    <property type="entry name" value="AMINOPEPTIDASE"/>
    <property type="match status" value="1"/>
</dbReference>
<dbReference type="InterPro" id="IPR029149">
    <property type="entry name" value="Creatin/AminoP/Spt16_N"/>
</dbReference>
<keyword evidence="8" id="KW-1133">Transmembrane helix</keyword>
<dbReference type="Gene3D" id="3.40.350.10">
    <property type="entry name" value="Creatinase/prolidase N-terminal domain"/>
    <property type="match status" value="1"/>
</dbReference>
<dbReference type="InterPro" id="IPR001131">
    <property type="entry name" value="Peptidase_M24B_aminopep-P_CS"/>
</dbReference>
<comment type="cofactor">
    <cofactor evidence="1">
        <name>Mn(2+)</name>
        <dbReference type="ChEBI" id="CHEBI:29035"/>
    </cofactor>
</comment>
<dbReference type="STRING" id="578459.A0A194S6B4"/>
<evidence type="ECO:0000256" key="2">
    <source>
        <dbReference type="ARBA" id="ARBA00008766"/>
    </source>
</evidence>
<evidence type="ECO:0000256" key="1">
    <source>
        <dbReference type="ARBA" id="ARBA00001936"/>
    </source>
</evidence>
<dbReference type="AlphaFoldDB" id="A0A194S6B4"/>
<evidence type="ECO:0000259" key="9">
    <source>
        <dbReference type="Pfam" id="PF00557"/>
    </source>
</evidence>
<evidence type="ECO:0000256" key="8">
    <source>
        <dbReference type="SAM" id="Phobius"/>
    </source>
</evidence>
<dbReference type="InterPro" id="IPR050659">
    <property type="entry name" value="Peptidase_M24B"/>
</dbReference>
<evidence type="ECO:0000313" key="11">
    <source>
        <dbReference type="Proteomes" id="UP000053890"/>
    </source>
</evidence>
<dbReference type="EMBL" id="KQ474076">
    <property type="protein sequence ID" value="KPV76273.1"/>
    <property type="molecule type" value="Genomic_DNA"/>
</dbReference>
<gene>
    <name evidence="10" type="ORF">RHOBADRAFT_52307</name>
</gene>
<dbReference type="GeneID" id="28976723"/>
<sequence>MSKAAEHAHVQHDAPRRRGRLVLIFIAGLVSVPLLVAQAYLLPRVLVRSTHKDYLHPHTHARDRSIDWSFLHHSRQCPHLKPVGVDEFSPRRARLASALSSTGSGARAWAAYISEPSANTLYYLNLTQANWYLSERPWLVALSPPTSPDEHAHLSVLAPAFELSRSQRLPFALTPEQRDRIDWITWQEADDPYAVLLEHLAGLRGDESSVPWSLEVEENVRTFVRDGLAAAASRVGENAPSVGLAKLEVRELRMRKTEAEGKIQHCVAKITVKALQAVRTHLRVGMTEKEGEALITNALRAGGLTDIGVITLFGDNAALPHASASADRRLKKDEFALFDVDGSLFGYQSDFTRTMLPDPPSSRFSRSRSPPKWPSARAEKVWRTIRLAQQAALDTLVAPASNETRSVHAADVDRAARRIIEDAGWGAYFTHRLGHGIGLEVHEHPYLNGGNSEQALVAGETFSNEPGIYIERDADPDPQGHGIGIRLEDMVRKTERGWELVSGEPLATSPWDP</sequence>
<evidence type="ECO:0000256" key="7">
    <source>
        <dbReference type="SAM" id="MobiDB-lite"/>
    </source>
</evidence>
<feature type="transmembrane region" description="Helical" evidence="8">
    <location>
        <begin position="21"/>
        <end position="42"/>
    </location>
</feature>
<dbReference type="Pfam" id="PF00557">
    <property type="entry name" value="Peptidase_M24"/>
    <property type="match status" value="1"/>
</dbReference>
<dbReference type="PROSITE" id="PS00491">
    <property type="entry name" value="PROLINE_PEPTIDASE"/>
    <property type="match status" value="1"/>
</dbReference>
<evidence type="ECO:0000256" key="3">
    <source>
        <dbReference type="ARBA" id="ARBA00022723"/>
    </source>
</evidence>
<dbReference type="InterPro" id="IPR000994">
    <property type="entry name" value="Pept_M24"/>
</dbReference>
<keyword evidence="8" id="KW-0472">Membrane</keyword>
<proteinExistence type="inferred from homology"/>
<comment type="similarity">
    <text evidence="2 6">Belongs to the peptidase M24B family.</text>
</comment>
<dbReference type="GO" id="GO:0016787">
    <property type="term" value="F:hydrolase activity"/>
    <property type="evidence" value="ECO:0007669"/>
    <property type="project" value="UniProtKB-KW"/>
</dbReference>
<reference evidence="10 11" key="1">
    <citation type="journal article" date="2015" name="Front. Microbiol.">
        <title>Genome sequence of the plant growth promoting endophytic yeast Rhodotorula graminis WP1.</title>
        <authorList>
            <person name="Firrincieli A."/>
            <person name="Otillar R."/>
            <person name="Salamov A."/>
            <person name="Schmutz J."/>
            <person name="Khan Z."/>
            <person name="Redman R.S."/>
            <person name="Fleck N.D."/>
            <person name="Lindquist E."/>
            <person name="Grigoriev I.V."/>
            <person name="Doty S.L."/>
        </authorList>
    </citation>
    <scope>NUCLEOTIDE SEQUENCE [LARGE SCALE GENOMIC DNA]</scope>
    <source>
        <strain evidence="10 11">WP1</strain>
    </source>
</reference>
<evidence type="ECO:0000256" key="6">
    <source>
        <dbReference type="RuleBase" id="RU000590"/>
    </source>
</evidence>
<organism evidence="10 11">
    <name type="scientific">Rhodotorula graminis (strain WP1)</name>
    <dbReference type="NCBI Taxonomy" id="578459"/>
    <lineage>
        <taxon>Eukaryota</taxon>
        <taxon>Fungi</taxon>
        <taxon>Dikarya</taxon>
        <taxon>Basidiomycota</taxon>
        <taxon>Pucciniomycotina</taxon>
        <taxon>Microbotryomycetes</taxon>
        <taxon>Sporidiobolales</taxon>
        <taxon>Sporidiobolaceae</taxon>
        <taxon>Rhodotorula</taxon>
    </lineage>
</organism>
<dbReference type="OrthoDB" id="9995434at2759"/>
<keyword evidence="3 6" id="KW-0479">Metal-binding</keyword>
<feature type="region of interest" description="Disordered" evidence="7">
    <location>
        <begin position="356"/>
        <end position="375"/>
    </location>
</feature>
<evidence type="ECO:0000256" key="4">
    <source>
        <dbReference type="ARBA" id="ARBA00022801"/>
    </source>
</evidence>
<evidence type="ECO:0000256" key="5">
    <source>
        <dbReference type="ARBA" id="ARBA00023211"/>
    </source>
</evidence>
<name>A0A194S6B4_RHOGW</name>
<dbReference type="PANTHER" id="PTHR46112:SF2">
    <property type="entry name" value="XAA-PRO AMINOPEPTIDASE P-RELATED"/>
    <property type="match status" value="1"/>
</dbReference>
<keyword evidence="8" id="KW-0812">Transmembrane</keyword>
<dbReference type="Gene3D" id="3.90.230.10">
    <property type="entry name" value="Creatinase/methionine aminopeptidase superfamily"/>
    <property type="match status" value="1"/>
</dbReference>
<feature type="domain" description="Peptidase M24" evidence="9">
    <location>
        <begin position="267"/>
        <end position="494"/>
    </location>
</feature>
<evidence type="ECO:0000313" key="10">
    <source>
        <dbReference type="EMBL" id="KPV76273.1"/>
    </source>
</evidence>
<dbReference type="OMA" id="GLEMHEH"/>
<feature type="compositionally biased region" description="Low complexity" evidence="7">
    <location>
        <begin position="361"/>
        <end position="375"/>
    </location>
</feature>